<reference evidence="13 14" key="1">
    <citation type="journal article" date="2009" name="Nature">
        <title>Evolution of pathogenicity and sexual reproduction in eight Candida genomes.</title>
        <authorList>
            <person name="Butler G."/>
            <person name="Rasmussen M.D."/>
            <person name="Lin M.F."/>
            <person name="Santos M.A."/>
            <person name="Sakthikumar S."/>
            <person name="Munro C.A."/>
            <person name="Rheinbay E."/>
            <person name="Grabherr M."/>
            <person name="Forche A."/>
            <person name="Reedy J.L."/>
            <person name="Agrafioti I."/>
            <person name="Arnaud M.B."/>
            <person name="Bates S."/>
            <person name="Brown A.J."/>
            <person name="Brunke S."/>
            <person name="Costanzo M.C."/>
            <person name="Fitzpatrick D.A."/>
            <person name="de Groot P.W."/>
            <person name="Harris D."/>
            <person name="Hoyer L.L."/>
            <person name="Hube B."/>
            <person name="Klis F.M."/>
            <person name="Kodira C."/>
            <person name="Lennard N."/>
            <person name="Logue M.E."/>
            <person name="Martin R."/>
            <person name="Neiman A.M."/>
            <person name="Nikolaou E."/>
            <person name="Quail M.A."/>
            <person name="Quinn J."/>
            <person name="Santos M.C."/>
            <person name="Schmitzberger F.F."/>
            <person name="Sherlock G."/>
            <person name="Shah P."/>
            <person name="Silverstein K.A."/>
            <person name="Skrzypek M.S."/>
            <person name="Soll D."/>
            <person name="Staggs R."/>
            <person name="Stansfield I."/>
            <person name="Stumpf M.P."/>
            <person name="Sudbery P.E."/>
            <person name="Srikantha T."/>
            <person name="Zeng Q."/>
            <person name="Berman J."/>
            <person name="Berriman M."/>
            <person name="Heitman J."/>
            <person name="Gow N.A."/>
            <person name="Lorenz M.C."/>
            <person name="Birren B.W."/>
            <person name="Kellis M."/>
            <person name="Cuomo C.A."/>
        </authorList>
    </citation>
    <scope>NUCLEOTIDE SEQUENCE [LARGE SCALE GENOMIC DNA]</scope>
    <source>
        <strain evidence="14">ATCC 6260 / CBS 566 / DSM 6381 / JCM 1539 / NBRC 10279 / NRRL Y-324</strain>
    </source>
</reference>
<name>A5DHA4_PICGU</name>
<dbReference type="PANTHER" id="PTHR28021:SF1">
    <property type="entry name" value="PRESEQUENCE TRANSLOCATED-ASSOCIATED MOTOR SUBUNIT PAM17, MITOCHONDRIAL"/>
    <property type="match status" value="1"/>
</dbReference>
<dbReference type="GO" id="GO:0030150">
    <property type="term" value="P:protein import into mitochondrial matrix"/>
    <property type="evidence" value="ECO:0007669"/>
    <property type="project" value="UniProtKB-UniRule"/>
</dbReference>
<keyword evidence="4 12" id="KW-0812">Transmembrane</keyword>
<keyword evidence="5 12" id="KW-0999">Mitochondrion inner membrane</keyword>
<dbReference type="OMA" id="MIFGFDP"/>
<comment type="subunit">
    <text evidence="12">Component of the PAM complex.</text>
</comment>
<comment type="similarity">
    <text evidence="2 12">Belongs to the PAM17 family.</text>
</comment>
<evidence type="ECO:0000256" key="1">
    <source>
        <dbReference type="ARBA" id="ARBA00004448"/>
    </source>
</evidence>
<accession>A5DHA4</accession>
<evidence type="ECO:0000256" key="5">
    <source>
        <dbReference type="ARBA" id="ARBA00022792"/>
    </source>
</evidence>
<feature type="transmembrane region" description="Helical" evidence="12">
    <location>
        <begin position="70"/>
        <end position="91"/>
    </location>
</feature>
<dbReference type="HOGENOM" id="CLU_068297_2_0_1"/>
<dbReference type="GeneID" id="5127011"/>
<evidence type="ECO:0000313" key="13">
    <source>
        <dbReference type="EMBL" id="EDK38557.2"/>
    </source>
</evidence>
<dbReference type="Pfam" id="PF08566">
    <property type="entry name" value="Pam17"/>
    <property type="match status" value="1"/>
</dbReference>
<keyword evidence="7" id="KW-0809">Transit peptide</keyword>
<evidence type="ECO:0000256" key="12">
    <source>
        <dbReference type="RuleBase" id="RU367146"/>
    </source>
</evidence>
<dbReference type="VEuPathDB" id="FungiDB:PGUG_02655"/>
<sequence>MFKVGIRAVRFNSTSVGMTWQQYLALKKQNSRINTVMSAFTAAGGALATLSYMGNLEIDPEKTIFGIDPLMFVVGAVLAGGFGGFLAGPVIGNPVFRLMNRNQLAQFRTRDHQFLERIKSRRVDPSSQSMSNPVPDYYGERIYSLADYKQWLRDCNAFKRKAKEFL</sequence>
<dbReference type="AlphaFoldDB" id="A5DHA4"/>
<dbReference type="InParanoid" id="A5DHA4"/>
<dbReference type="RefSeq" id="XP_001484926.2">
    <property type="nucleotide sequence ID" value="XM_001484876.1"/>
</dbReference>
<evidence type="ECO:0000256" key="2">
    <source>
        <dbReference type="ARBA" id="ARBA00006837"/>
    </source>
</evidence>
<keyword evidence="9 12" id="KW-0811">Translocation</keyword>
<evidence type="ECO:0000256" key="9">
    <source>
        <dbReference type="ARBA" id="ARBA00023010"/>
    </source>
</evidence>
<protein>
    <recommendedName>
        <fullName evidence="12">Presequence translocated-associated motor subunit PAM17</fullName>
    </recommendedName>
</protein>
<dbReference type="GO" id="GO:0001405">
    <property type="term" value="C:PAM complex, Tim23 associated import motor"/>
    <property type="evidence" value="ECO:0007669"/>
    <property type="project" value="UniProtKB-UniRule"/>
</dbReference>
<keyword evidence="6 12" id="KW-0653">Protein transport</keyword>
<feature type="transmembrane region" description="Helical" evidence="12">
    <location>
        <begin position="33"/>
        <end position="50"/>
    </location>
</feature>
<dbReference type="FunCoup" id="A5DHA4">
    <property type="interactions" value="52"/>
</dbReference>
<evidence type="ECO:0000256" key="7">
    <source>
        <dbReference type="ARBA" id="ARBA00022946"/>
    </source>
</evidence>
<organism evidence="13 14">
    <name type="scientific">Meyerozyma guilliermondii (strain ATCC 6260 / CBS 566 / DSM 6381 / JCM 1539 / NBRC 10279 / NRRL Y-324)</name>
    <name type="common">Yeast</name>
    <name type="synonym">Candida guilliermondii</name>
    <dbReference type="NCBI Taxonomy" id="294746"/>
    <lineage>
        <taxon>Eukaryota</taxon>
        <taxon>Fungi</taxon>
        <taxon>Dikarya</taxon>
        <taxon>Ascomycota</taxon>
        <taxon>Saccharomycotina</taxon>
        <taxon>Pichiomycetes</taxon>
        <taxon>Debaryomycetaceae</taxon>
        <taxon>Meyerozyma</taxon>
    </lineage>
</organism>
<dbReference type="PANTHER" id="PTHR28021">
    <property type="entry name" value="PRESEQUENCE TRANSLOCATED-ASSOCIATED MOTOR SUBUNIT PAM17, MITOCHONDRIAL"/>
    <property type="match status" value="1"/>
</dbReference>
<evidence type="ECO:0000256" key="8">
    <source>
        <dbReference type="ARBA" id="ARBA00022989"/>
    </source>
</evidence>
<evidence type="ECO:0000256" key="6">
    <source>
        <dbReference type="ARBA" id="ARBA00022927"/>
    </source>
</evidence>
<gene>
    <name evidence="13" type="ORF">PGUG_02655</name>
</gene>
<keyword evidence="14" id="KW-1185">Reference proteome</keyword>
<dbReference type="OrthoDB" id="5970083at2759"/>
<evidence type="ECO:0000256" key="4">
    <source>
        <dbReference type="ARBA" id="ARBA00022692"/>
    </source>
</evidence>
<dbReference type="Proteomes" id="UP000001997">
    <property type="component" value="Unassembled WGS sequence"/>
</dbReference>
<keyword evidence="3 12" id="KW-0813">Transport</keyword>
<comment type="function">
    <text evidence="12">Component of the PAM complex, a complex required for the translocation of transit peptide-containing proteins from the inner membrane into the mitochondrial matrix in an ATP-dependent manner.</text>
</comment>
<dbReference type="STRING" id="294746.A5DHA4"/>
<dbReference type="KEGG" id="pgu:PGUG_02655"/>
<keyword evidence="8 12" id="KW-1133">Transmembrane helix</keyword>
<comment type="subcellular location">
    <subcellularLocation>
        <location evidence="1 12">Mitochondrion inner membrane</location>
        <topology evidence="1 12">Multi-pass membrane protein</topology>
    </subcellularLocation>
</comment>
<evidence type="ECO:0000313" key="14">
    <source>
        <dbReference type="Proteomes" id="UP000001997"/>
    </source>
</evidence>
<keyword evidence="10 12" id="KW-0496">Mitochondrion</keyword>
<evidence type="ECO:0000256" key="11">
    <source>
        <dbReference type="ARBA" id="ARBA00023136"/>
    </source>
</evidence>
<proteinExistence type="inferred from homology"/>
<evidence type="ECO:0000256" key="10">
    <source>
        <dbReference type="ARBA" id="ARBA00023128"/>
    </source>
</evidence>
<evidence type="ECO:0000256" key="3">
    <source>
        <dbReference type="ARBA" id="ARBA00022448"/>
    </source>
</evidence>
<dbReference type="EMBL" id="CH408157">
    <property type="protein sequence ID" value="EDK38557.2"/>
    <property type="molecule type" value="Genomic_DNA"/>
</dbReference>
<dbReference type="InterPro" id="IPR013875">
    <property type="entry name" value="Pam17"/>
</dbReference>
<keyword evidence="11 12" id="KW-0472">Membrane</keyword>
<dbReference type="eggNOG" id="ENOG502S1B1">
    <property type="taxonomic scope" value="Eukaryota"/>
</dbReference>